<dbReference type="STRING" id="994479.GCA_000194155_07104"/>
<dbReference type="AlphaFoldDB" id="A0A2N3Y090"/>
<evidence type="ECO:0000313" key="2">
    <source>
        <dbReference type="Proteomes" id="UP000233786"/>
    </source>
</evidence>
<name>A0A2N3Y090_SACSN</name>
<evidence type="ECO:0000313" key="1">
    <source>
        <dbReference type="EMBL" id="PKW16333.1"/>
    </source>
</evidence>
<proteinExistence type="predicted"/>
<dbReference type="RefSeq" id="WP_029536069.1">
    <property type="nucleotide sequence ID" value="NZ_CP061007.1"/>
</dbReference>
<protein>
    <submittedName>
        <fullName evidence="1">Uncharacterized protein</fullName>
    </submittedName>
</protein>
<dbReference type="EMBL" id="PJNB01000001">
    <property type="protein sequence ID" value="PKW16333.1"/>
    <property type="molecule type" value="Genomic_DNA"/>
</dbReference>
<reference evidence="1" key="1">
    <citation type="submission" date="2017-12" db="EMBL/GenBank/DDBJ databases">
        <title>Sequencing the genomes of 1000 Actinobacteria strains.</title>
        <authorList>
            <person name="Klenk H.-P."/>
        </authorList>
    </citation>
    <scope>NUCLEOTIDE SEQUENCE [LARGE SCALE GENOMIC DNA]</scope>
    <source>
        <strain evidence="1">DSM 44228</strain>
    </source>
</reference>
<sequence>MSSDSIKRVQYYDDQILRLQDFTDEQDYHVAMRRRHNISGHAWGIASGLTVTQDNNTVSIQPGFAVDGYGRELVLTNPTVVAEVKPRTDSAFTYDLFLCYQETSSDPAPKAFDPDQRDTRWTEEPVPFVQQVTKPSEPPNPDQPPLVPECDWSFDATCLPPRAAKKWPVFLARITTNPTDPQLTIDPGQRRYVRVIAARVEHPAKTTAVNVGPDRFSVEIKKEGDQDTFESGKVPDLTVADDGVTVAQGLTVPGELAARTLRFAEPITGESDAQPWRMYLADNNGFRELRIELPAGKDKPALTVGAWSELEKKFLPCLTVGSDRTVTVDGTLVVRGGMDGVTGGSQDANLPLAIATLLDADQNILAALATSLLTNYPDTARALAGRLSSQG</sequence>
<accession>A0A2N3Y090</accession>
<dbReference type="OrthoDB" id="8948090at2"/>
<comment type="caution">
    <text evidence="1">The sequence shown here is derived from an EMBL/GenBank/DDBJ whole genome shotgun (WGS) entry which is preliminary data.</text>
</comment>
<dbReference type="Proteomes" id="UP000233786">
    <property type="component" value="Unassembled WGS sequence"/>
</dbReference>
<gene>
    <name evidence="1" type="ORF">A8926_4154</name>
</gene>
<keyword evidence="2" id="KW-1185">Reference proteome</keyword>
<organism evidence="1 2">
    <name type="scientific">Saccharopolyspora spinosa</name>
    <dbReference type="NCBI Taxonomy" id="60894"/>
    <lineage>
        <taxon>Bacteria</taxon>
        <taxon>Bacillati</taxon>
        <taxon>Actinomycetota</taxon>
        <taxon>Actinomycetes</taxon>
        <taxon>Pseudonocardiales</taxon>
        <taxon>Pseudonocardiaceae</taxon>
        <taxon>Saccharopolyspora</taxon>
    </lineage>
</organism>